<reference evidence="2 3" key="1">
    <citation type="journal article" date="2007" name="Science">
        <title>Sea anemone genome reveals ancestral eumetazoan gene repertoire and genomic organization.</title>
        <authorList>
            <person name="Putnam N.H."/>
            <person name="Srivastava M."/>
            <person name="Hellsten U."/>
            <person name="Dirks B."/>
            <person name="Chapman J."/>
            <person name="Salamov A."/>
            <person name="Terry A."/>
            <person name="Shapiro H."/>
            <person name="Lindquist E."/>
            <person name="Kapitonov V.V."/>
            <person name="Jurka J."/>
            <person name="Genikhovich G."/>
            <person name="Grigoriev I.V."/>
            <person name="Lucas S.M."/>
            <person name="Steele R.E."/>
            <person name="Finnerty J.R."/>
            <person name="Technau U."/>
            <person name="Martindale M.Q."/>
            <person name="Rokhsar D.S."/>
        </authorList>
    </citation>
    <scope>NUCLEOTIDE SEQUENCE [LARGE SCALE GENOMIC DNA]</scope>
    <source>
        <strain evidence="3">CH2 X CH6</strain>
    </source>
</reference>
<feature type="compositionally biased region" description="Basic and acidic residues" evidence="1">
    <location>
        <begin position="101"/>
        <end position="111"/>
    </location>
</feature>
<evidence type="ECO:0000313" key="2">
    <source>
        <dbReference type="EMBL" id="EDO33942.1"/>
    </source>
</evidence>
<protein>
    <submittedName>
        <fullName evidence="2">Uncharacterized protein</fullName>
    </submittedName>
</protein>
<dbReference type="AlphaFoldDB" id="A7SQT1"/>
<feature type="compositionally biased region" description="Polar residues" evidence="1">
    <location>
        <begin position="44"/>
        <end position="53"/>
    </location>
</feature>
<feature type="compositionally biased region" description="Basic and acidic residues" evidence="1">
    <location>
        <begin position="1"/>
        <end position="13"/>
    </location>
</feature>
<feature type="compositionally biased region" description="Polar residues" evidence="1">
    <location>
        <begin position="64"/>
        <end position="77"/>
    </location>
</feature>
<sequence>MSGLKETKTKGSEDEMEVDIVDSETEQEENMAVTLPSVDGCSAVDSSEMNQTDVRSRSDLKTVQVRTSNNGQATSVLGTEVNEGRDPQISNGPAIDSELDQSDRKENDNLLKTDKISGSYVVSDCLSTGLDPVDSNTPLEGNVGTKQRIEECDMMPDCGSDDNDEDEPYNRFFFESDYLALKDNAQ</sequence>
<feature type="compositionally biased region" description="Acidic residues" evidence="1">
    <location>
        <begin position="14"/>
        <end position="29"/>
    </location>
</feature>
<dbReference type="HOGENOM" id="CLU_1456096_0_0_1"/>
<evidence type="ECO:0000256" key="1">
    <source>
        <dbReference type="SAM" id="MobiDB-lite"/>
    </source>
</evidence>
<proteinExistence type="predicted"/>
<accession>A7SQT1</accession>
<keyword evidence="3" id="KW-1185">Reference proteome</keyword>
<gene>
    <name evidence="2" type="ORF">NEMVEDRAFT_v1g246817</name>
</gene>
<dbReference type="Proteomes" id="UP000001593">
    <property type="component" value="Unassembled WGS sequence"/>
</dbReference>
<name>A7SQT1_NEMVE</name>
<organism evidence="2 3">
    <name type="scientific">Nematostella vectensis</name>
    <name type="common">Starlet sea anemone</name>
    <dbReference type="NCBI Taxonomy" id="45351"/>
    <lineage>
        <taxon>Eukaryota</taxon>
        <taxon>Metazoa</taxon>
        <taxon>Cnidaria</taxon>
        <taxon>Anthozoa</taxon>
        <taxon>Hexacorallia</taxon>
        <taxon>Actiniaria</taxon>
        <taxon>Edwardsiidae</taxon>
        <taxon>Nematostella</taxon>
    </lineage>
</organism>
<evidence type="ECO:0000313" key="3">
    <source>
        <dbReference type="Proteomes" id="UP000001593"/>
    </source>
</evidence>
<feature type="region of interest" description="Disordered" evidence="1">
    <location>
        <begin position="1"/>
        <end position="111"/>
    </location>
</feature>
<dbReference type="EMBL" id="DS469750">
    <property type="protein sequence ID" value="EDO33942.1"/>
    <property type="molecule type" value="Genomic_DNA"/>
</dbReference>
<dbReference type="InParanoid" id="A7SQT1"/>